<keyword evidence="3" id="KW-1185">Reference proteome</keyword>
<dbReference type="PROSITE" id="PS50181">
    <property type="entry name" value="FBOX"/>
    <property type="match status" value="1"/>
</dbReference>
<organism evidence="2 3">
    <name type="scientific">Laccaria amethystina LaAM-08-1</name>
    <dbReference type="NCBI Taxonomy" id="1095629"/>
    <lineage>
        <taxon>Eukaryota</taxon>
        <taxon>Fungi</taxon>
        <taxon>Dikarya</taxon>
        <taxon>Basidiomycota</taxon>
        <taxon>Agaricomycotina</taxon>
        <taxon>Agaricomycetes</taxon>
        <taxon>Agaricomycetidae</taxon>
        <taxon>Agaricales</taxon>
        <taxon>Agaricineae</taxon>
        <taxon>Hydnangiaceae</taxon>
        <taxon>Laccaria</taxon>
    </lineage>
</organism>
<dbReference type="EMBL" id="KN838649">
    <property type="protein sequence ID" value="KIJ99326.1"/>
    <property type="molecule type" value="Genomic_DNA"/>
</dbReference>
<accession>A0A0C9XP34</accession>
<dbReference type="AlphaFoldDB" id="A0A0C9XP34"/>
<reference evidence="2 3" key="1">
    <citation type="submission" date="2014-04" db="EMBL/GenBank/DDBJ databases">
        <authorList>
            <consortium name="DOE Joint Genome Institute"/>
            <person name="Kuo A."/>
            <person name="Kohler A."/>
            <person name="Nagy L.G."/>
            <person name="Floudas D."/>
            <person name="Copeland A."/>
            <person name="Barry K.W."/>
            <person name="Cichocki N."/>
            <person name="Veneault-Fourrey C."/>
            <person name="LaButti K."/>
            <person name="Lindquist E.A."/>
            <person name="Lipzen A."/>
            <person name="Lundell T."/>
            <person name="Morin E."/>
            <person name="Murat C."/>
            <person name="Sun H."/>
            <person name="Tunlid A."/>
            <person name="Henrissat B."/>
            <person name="Grigoriev I.V."/>
            <person name="Hibbett D.S."/>
            <person name="Martin F."/>
            <person name="Nordberg H.P."/>
            <person name="Cantor M.N."/>
            <person name="Hua S.X."/>
        </authorList>
    </citation>
    <scope>NUCLEOTIDE SEQUENCE [LARGE SCALE GENOMIC DNA]</scope>
    <source>
        <strain evidence="2 3">LaAM-08-1</strain>
    </source>
</reference>
<name>A0A0C9XP34_9AGAR</name>
<dbReference type="HOGENOM" id="CLU_495259_0_0_1"/>
<reference evidence="3" key="2">
    <citation type="submission" date="2015-01" db="EMBL/GenBank/DDBJ databases">
        <title>Evolutionary Origins and Diversification of the Mycorrhizal Mutualists.</title>
        <authorList>
            <consortium name="DOE Joint Genome Institute"/>
            <consortium name="Mycorrhizal Genomics Consortium"/>
            <person name="Kohler A."/>
            <person name="Kuo A."/>
            <person name="Nagy L.G."/>
            <person name="Floudas D."/>
            <person name="Copeland A."/>
            <person name="Barry K.W."/>
            <person name="Cichocki N."/>
            <person name="Veneault-Fourrey C."/>
            <person name="LaButti K."/>
            <person name="Lindquist E.A."/>
            <person name="Lipzen A."/>
            <person name="Lundell T."/>
            <person name="Morin E."/>
            <person name="Murat C."/>
            <person name="Riley R."/>
            <person name="Ohm R."/>
            <person name="Sun H."/>
            <person name="Tunlid A."/>
            <person name="Henrissat B."/>
            <person name="Grigoriev I.V."/>
            <person name="Hibbett D.S."/>
            <person name="Martin F."/>
        </authorList>
    </citation>
    <scope>NUCLEOTIDE SEQUENCE [LARGE SCALE GENOMIC DNA]</scope>
    <source>
        <strain evidence="3">LaAM-08-1</strain>
    </source>
</reference>
<sequence length="519" mass="58159">MPSNLATLTDLPHELLTQIIYPLDTESIYTLAKTSKTLHFFALPLFLSRNNISIRTQLPEHVSMSFPSKEGLIALETSLLATNLRNIQYSCATDDADRLFYDIRALRRLLARLPSLHAFTWAHYPSSSNVVAPNDAKPDMQRWSTEFSTLVDTALQKSCQNLSIFGGDTLFKLSSDQRNLQELPAPKSWKFLSYTARRKVLSIFSKTENQPLPPCPSPTPQCASFYIASSMLLHPQLRRWFQSTLQANAGAMTRLALNGVVISSSTWHQLLPTLSLPELYNFELNSGDQLVNGMGVALNDIETFLRRNPSIEMLTLFGIIIPDTTPQLRKPILPKLCIIDAHPKFIAWILCCKAPQFRPLRGVTLSAKSGEFDYDQFDEALTAIALYSCTNALPLGLNFSSKTGVHEWIQKHISNCAAAQGSIGRCIGNLAMVTDLTFHTKFWMTLDDGNEPIVQLLPQFLALFSSLERVNFAEQPFSARQPIDLKGCKDLLKKIMSLCPRLKSVLVNYSPIDLTYLDV</sequence>
<protein>
    <recommendedName>
        <fullName evidence="1">F-box domain-containing protein</fullName>
    </recommendedName>
</protein>
<evidence type="ECO:0000259" key="1">
    <source>
        <dbReference type="PROSITE" id="PS50181"/>
    </source>
</evidence>
<dbReference type="Proteomes" id="UP000054477">
    <property type="component" value="Unassembled WGS sequence"/>
</dbReference>
<dbReference type="InterPro" id="IPR001810">
    <property type="entry name" value="F-box_dom"/>
</dbReference>
<feature type="domain" description="F-box" evidence="1">
    <location>
        <begin position="5"/>
        <end position="39"/>
    </location>
</feature>
<dbReference type="OrthoDB" id="3037258at2759"/>
<evidence type="ECO:0000313" key="2">
    <source>
        <dbReference type="EMBL" id="KIJ99326.1"/>
    </source>
</evidence>
<dbReference type="CDD" id="cd09917">
    <property type="entry name" value="F-box_SF"/>
    <property type="match status" value="1"/>
</dbReference>
<proteinExistence type="predicted"/>
<gene>
    <name evidence="2" type="ORF">K443DRAFT_680056</name>
</gene>
<evidence type="ECO:0000313" key="3">
    <source>
        <dbReference type="Proteomes" id="UP000054477"/>
    </source>
</evidence>